<keyword evidence="4" id="KW-0449">Lipoprotein</keyword>
<reference evidence="4 5" key="1">
    <citation type="submission" date="2015-03" db="EMBL/GenBank/DDBJ databases">
        <title>Genome assembly of Sandaracinus amylolyticus DSM 53668.</title>
        <authorList>
            <person name="Sharma G."/>
            <person name="Subramanian S."/>
        </authorList>
    </citation>
    <scope>NUCLEOTIDE SEQUENCE [LARGE SCALE GENOMIC DNA]</scope>
    <source>
        <strain evidence="4 5">DSM 53668</strain>
    </source>
</reference>
<feature type="compositionally biased region" description="Low complexity" evidence="3">
    <location>
        <begin position="20"/>
        <end position="32"/>
    </location>
</feature>
<dbReference type="Proteomes" id="UP000034883">
    <property type="component" value="Chromosome"/>
</dbReference>
<evidence type="ECO:0000313" key="5">
    <source>
        <dbReference type="Proteomes" id="UP000034883"/>
    </source>
</evidence>
<feature type="region of interest" description="Disordered" evidence="3">
    <location>
        <begin position="10"/>
        <end position="43"/>
    </location>
</feature>
<dbReference type="AlphaFoldDB" id="A0A0F6SH26"/>
<gene>
    <name evidence="4" type="ORF">DB32_006858</name>
</gene>
<evidence type="ECO:0000256" key="1">
    <source>
        <dbReference type="ARBA" id="ARBA00022729"/>
    </source>
</evidence>
<sequence length="298" mass="31653">MTSALATLACEGSSDDSMVDDASTATPDAGAPTGPPSEIGPAERPARLVVPDAHDGTTPLPLVVLLHGYSASAPLQDTYWRATQAARSMGFYLLLPNGTTDSRGNRFWNATTACCDFDMTGVDDVAYLTSLLDEAESVVPVDTSRVYFIGHSNGSYMSFRMACELSDRVAAIGGLAGADFLNDTDCEPAHPVSVLHVHGDADETVSFTGTAYYPSARTAVERWAGRAGCDVAAVETLEPIDLVTSLDGAETTVERWSTGCAEGHDAELWTIAGGSHVPSFQSTWMEKLVGWLLEHRLE</sequence>
<dbReference type="GO" id="GO:0005576">
    <property type="term" value="C:extracellular region"/>
    <property type="evidence" value="ECO:0007669"/>
    <property type="project" value="InterPro"/>
</dbReference>
<dbReference type="PANTHER" id="PTHR43037:SF1">
    <property type="entry name" value="BLL1128 PROTEIN"/>
    <property type="match status" value="1"/>
</dbReference>
<dbReference type="KEGG" id="samy:DB32_006858"/>
<dbReference type="Gene3D" id="3.40.50.1820">
    <property type="entry name" value="alpha/beta hydrolase"/>
    <property type="match status" value="1"/>
</dbReference>
<evidence type="ECO:0000313" key="4">
    <source>
        <dbReference type="EMBL" id="AKF09709.1"/>
    </source>
</evidence>
<accession>A0A0F6SH26</accession>
<dbReference type="GO" id="GO:0016787">
    <property type="term" value="F:hydrolase activity"/>
    <property type="evidence" value="ECO:0007669"/>
    <property type="project" value="UniProtKB-KW"/>
</dbReference>
<dbReference type="InterPro" id="IPR029058">
    <property type="entry name" value="AB_hydrolase_fold"/>
</dbReference>
<evidence type="ECO:0000256" key="3">
    <source>
        <dbReference type="SAM" id="MobiDB-lite"/>
    </source>
</evidence>
<dbReference type="InterPro" id="IPR050955">
    <property type="entry name" value="Plant_Biomass_Hydrol_Est"/>
</dbReference>
<keyword evidence="5" id="KW-1185">Reference proteome</keyword>
<dbReference type="InterPro" id="IPR010126">
    <property type="entry name" value="Esterase_phb"/>
</dbReference>
<proteinExistence type="predicted"/>
<name>A0A0F6SH26_9BACT</name>
<dbReference type="Pfam" id="PF10503">
    <property type="entry name" value="Esterase_PHB"/>
    <property type="match status" value="1"/>
</dbReference>
<keyword evidence="1" id="KW-0732">Signal</keyword>
<evidence type="ECO:0000256" key="2">
    <source>
        <dbReference type="ARBA" id="ARBA00022801"/>
    </source>
</evidence>
<keyword evidence="2" id="KW-0378">Hydrolase</keyword>
<organism evidence="4 5">
    <name type="scientific">Sandaracinus amylolyticus</name>
    <dbReference type="NCBI Taxonomy" id="927083"/>
    <lineage>
        <taxon>Bacteria</taxon>
        <taxon>Pseudomonadati</taxon>
        <taxon>Myxococcota</taxon>
        <taxon>Polyangia</taxon>
        <taxon>Polyangiales</taxon>
        <taxon>Sandaracinaceae</taxon>
        <taxon>Sandaracinus</taxon>
    </lineage>
</organism>
<dbReference type="SUPFAM" id="SSF53474">
    <property type="entry name" value="alpha/beta-Hydrolases"/>
    <property type="match status" value="1"/>
</dbReference>
<dbReference type="STRING" id="927083.DB32_006858"/>
<dbReference type="PANTHER" id="PTHR43037">
    <property type="entry name" value="UNNAMED PRODUCT-RELATED"/>
    <property type="match status" value="1"/>
</dbReference>
<protein>
    <submittedName>
        <fullName evidence="4">Putative LIPOPROTEIN LPQP</fullName>
    </submittedName>
</protein>
<dbReference type="EMBL" id="CP011125">
    <property type="protein sequence ID" value="AKF09709.1"/>
    <property type="molecule type" value="Genomic_DNA"/>
</dbReference>